<feature type="transmembrane region" description="Helical" evidence="1">
    <location>
        <begin position="188"/>
        <end position="207"/>
    </location>
</feature>
<dbReference type="AlphaFoldDB" id="A0A068NUJ3"/>
<dbReference type="STRING" id="661478.OP10G_3835"/>
<dbReference type="RefSeq" id="WP_025228880.1">
    <property type="nucleotide sequence ID" value="NZ_CP007139.1"/>
</dbReference>
<gene>
    <name evidence="2" type="ORF">OP10G_3835</name>
</gene>
<evidence type="ECO:0008006" key="4">
    <source>
        <dbReference type="Google" id="ProtNLM"/>
    </source>
</evidence>
<name>A0A068NUJ3_FIMGI</name>
<evidence type="ECO:0000313" key="3">
    <source>
        <dbReference type="Proteomes" id="UP000027982"/>
    </source>
</evidence>
<feature type="transmembrane region" description="Helical" evidence="1">
    <location>
        <begin position="48"/>
        <end position="68"/>
    </location>
</feature>
<feature type="transmembrane region" description="Helical" evidence="1">
    <location>
        <begin position="122"/>
        <end position="142"/>
    </location>
</feature>
<feature type="transmembrane region" description="Helical" evidence="1">
    <location>
        <begin position="236"/>
        <end position="259"/>
    </location>
</feature>
<evidence type="ECO:0000313" key="2">
    <source>
        <dbReference type="EMBL" id="AIE87203.1"/>
    </source>
</evidence>
<accession>A0A068NUJ3</accession>
<proteinExistence type="predicted"/>
<dbReference type="HOGENOM" id="CLU_043807_0_0_0"/>
<feature type="transmembrane region" description="Helical" evidence="1">
    <location>
        <begin position="15"/>
        <end position="36"/>
    </location>
</feature>
<feature type="transmembrane region" description="Helical" evidence="1">
    <location>
        <begin position="346"/>
        <end position="367"/>
    </location>
</feature>
<evidence type="ECO:0000256" key="1">
    <source>
        <dbReference type="SAM" id="Phobius"/>
    </source>
</evidence>
<organism evidence="2 3">
    <name type="scientific">Fimbriimonas ginsengisoli Gsoil 348</name>
    <dbReference type="NCBI Taxonomy" id="661478"/>
    <lineage>
        <taxon>Bacteria</taxon>
        <taxon>Bacillati</taxon>
        <taxon>Armatimonadota</taxon>
        <taxon>Fimbriimonadia</taxon>
        <taxon>Fimbriimonadales</taxon>
        <taxon>Fimbriimonadaceae</taxon>
        <taxon>Fimbriimonas</taxon>
    </lineage>
</organism>
<reference evidence="2 3" key="1">
    <citation type="journal article" date="2014" name="PLoS ONE">
        <title>The first complete genome sequence of the class fimbriimonadia in the phylum armatimonadetes.</title>
        <authorList>
            <person name="Hu Z.Y."/>
            <person name="Wang Y.Z."/>
            <person name="Im W.T."/>
            <person name="Wang S.Y."/>
            <person name="Zhao G.P."/>
            <person name="Zheng H.J."/>
            <person name="Quan Z.X."/>
        </authorList>
    </citation>
    <scope>NUCLEOTIDE SEQUENCE [LARGE SCALE GENOMIC DNA]</scope>
    <source>
        <strain evidence="2">Gsoil 348</strain>
    </source>
</reference>
<dbReference type="KEGG" id="fgi:OP10G_3835"/>
<keyword evidence="1" id="KW-0812">Transmembrane</keyword>
<feature type="transmembrane region" description="Helical" evidence="1">
    <location>
        <begin position="405"/>
        <end position="427"/>
    </location>
</feature>
<sequence length="441" mass="47371">MAPDGALSGKTILRFYYPLALSWFFMGLDGPISVAVMSGLPDPRVNTAAFLILLGLAIWIESPVIDLLSTATTLGKTARSVGMLNRFSIYLIAFVTAAHGIVTFTPLFWVLTEQVLGVPHDVAAAVRPGLILMLPWSGFIGWRRSRQGLLIRNGHTRIIGLGTLLRVTVLVVVDLALPHFASLPGLTLAAWGLITSVAAEAIFIYIVSRDVIRGIDEPGAEIGEPMTMKRMFAFHWPLTATSMLKLLTGPIVAAGLARLVDPTRSLAAYEVAWTVLFLFRVTAFCLPEVVIALYRDEASRLALRRFALGVGIGSSGILLLLTLLRLDGWVFQRLMGVTPDLAERAHWMFMAAALTPFLDAMMSYVLGILTSHHLTVARMVAVFASSLALVGGVAIAVIGRWSPPALVGISIAASLGVELGVLALAWVRAQPKLSTSSAAAR</sequence>
<feature type="transmembrane region" description="Helical" evidence="1">
    <location>
        <begin position="306"/>
        <end position="326"/>
    </location>
</feature>
<keyword evidence="1" id="KW-1133">Transmembrane helix</keyword>
<feature type="transmembrane region" description="Helical" evidence="1">
    <location>
        <begin position="89"/>
        <end position="110"/>
    </location>
</feature>
<feature type="transmembrane region" description="Helical" evidence="1">
    <location>
        <begin position="163"/>
        <end position="182"/>
    </location>
</feature>
<feature type="transmembrane region" description="Helical" evidence="1">
    <location>
        <begin position="379"/>
        <end position="399"/>
    </location>
</feature>
<dbReference type="Proteomes" id="UP000027982">
    <property type="component" value="Chromosome"/>
</dbReference>
<feature type="transmembrane region" description="Helical" evidence="1">
    <location>
        <begin position="271"/>
        <end position="294"/>
    </location>
</feature>
<protein>
    <recommendedName>
        <fullName evidence="4">Polysaccharide biosynthesis protein</fullName>
    </recommendedName>
</protein>
<keyword evidence="3" id="KW-1185">Reference proteome</keyword>
<dbReference type="EMBL" id="CP007139">
    <property type="protein sequence ID" value="AIE87203.1"/>
    <property type="molecule type" value="Genomic_DNA"/>
</dbReference>
<keyword evidence="1" id="KW-0472">Membrane</keyword>
<dbReference type="eggNOG" id="COG0534">
    <property type="taxonomic scope" value="Bacteria"/>
</dbReference>